<dbReference type="InterPro" id="IPR036291">
    <property type="entry name" value="NAD(P)-bd_dom_sf"/>
</dbReference>
<dbReference type="GO" id="GO:0050661">
    <property type="term" value="F:NADP binding"/>
    <property type="evidence" value="ECO:0007669"/>
    <property type="project" value="InterPro"/>
</dbReference>
<dbReference type="RefSeq" id="WP_184788273.1">
    <property type="nucleotide sequence ID" value="NZ_BONT01000004.1"/>
</dbReference>
<dbReference type="SUPFAM" id="SSF48179">
    <property type="entry name" value="6-phosphogluconate dehydrogenase C-terminal domain-like"/>
    <property type="match status" value="1"/>
</dbReference>
<evidence type="ECO:0000259" key="1">
    <source>
        <dbReference type="Pfam" id="PF03446"/>
    </source>
</evidence>
<comment type="caution">
    <text evidence="3">The sequence shown here is derived from an EMBL/GenBank/DDBJ whole genome shotgun (WGS) entry which is preliminary data.</text>
</comment>
<dbReference type="InterPro" id="IPR008927">
    <property type="entry name" value="6-PGluconate_DH-like_C_sf"/>
</dbReference>
<protein>
    <submittedName>
        <fullName evidence="3">3-hydroxyisobutyrate dehydrogenase-like beta-hydroxyacid dehydrogenase</fullName>
    </submittedName>
</protein>
<reference evidence="3 4" key="1">
    <citation type="submission" date="2020-08" db="EMBL/GenBank/DDBJ databases">
        <title>Genomic Encyclopedia of Type Strains, Phase IV (KMG-IV): sequencing the most valuable type-strain genomes for metagenomic binning, comparative biology and taxonomic classification.</title>
        <authorList>
            <person name="Goeker M."/>
        </authorList>
    </citation>
    <scope>NUCLEOTIDE SEQUENCE [LARGE SCALE GENOMIC DNA]</scope>
    <source>
        <strain evidence="3 4">YIM 65646</strain>
    </source>
</reference>
<evidence type="ECO:0000313" key="3">
    <source>
        <dbReference type="EMBL" id="MBB6035419.1"/>
    </source>
</evidence>
<dbReference type="Pfam" id="PF03446">
    <property type="entry name" value="NAD_binding_2"/>
    <property type="match status" value="1"/>
</dbReference>
<dbReference type="Pfam" id="PF09130">
    <property type="entry name" value="DUF1932"/>
    <property type="match status" value="1"/>
</dbReference>
<dbReference type="Proteomes" id="UP000548476">
    <property type="component" value="Unassembled WGS sequence"/>
</dbReference>
<name>A0A841FSA8_9ACTN</name>
<dbReference type="AlphaFoldDB" id="A0A841FSA8"/>
<keyword evidence="4" id="KW-1185">Reference proteome</keyword>
<evidence type="ECO:0000259" key="2">
    <source>
        <dbReference type="Pfam" id="PF09130"/>
    </source>
</evidence>
<dbReference type="PANTHER" id="PTHR43580">
    <property type="entry name" value="OXIDOREDUCTASE GLYR1-RELATED"/>
    <property type="match status" value="1"/>
</dbReference>
<dbReference type="SUPFAM" id="SSF51735">
    <property type="entry name" value="NAD(P)-binding Rossmann-fold domains"/>
    <property type="match status" value="1"/>
</dbReference>
<gene>
    <name evidence="3" type="ORF">HNR73_003276</name>
</gene>
<feature type="domain" description="6-phosphogluconate dehydrogenase NADP-binding" evidence="1">
    <location>
        <begin position="4"/>
        <end position="140"/>
    </location>
</feature>
<proteinExistence type="predicted"/>
<feature type="domain" description="Phosphogluconate dehydrogenase NAD-binding putative C-terminal" evidence="2">
    <location>
        <begin position="190"/>
        <end position="254"/>
    </location>
</feature>
<sequence>MTVTVGIVGAGFMGAGVGRALLDGGAHVVTGVAGRSERTRRLIADAGLTTVDRLDDVLDAADVILSIVPPAAALAVAGEVAGAVARTGRTPLFADLNAIAPPTVEAVADLLADLDVVDGSISGPPPDRSPGATVYFSGPRAAEIAGLPWNGSIEPVIVSDRIGAASAVKMCTASVYKGLGALMTNALATAHTHGVVDLVVGDLGRMLDPVDKVALSASKADRFVGEMLEIAATQRDAGLSPALFEAVAEVWRAVATTELAHTAPEDVGRNADAQAVVRRLRTGELAS</sequence>
<dbReference type="InterPro" id="IPR051265">
    <property type="entry name" value="HIBADH-related_NP60_sf"/>
</dbReference>
<organism evidence="3 4">
    <name type="scientific">Phytomonospora endophytica</name>
    <dbReference type="NCBI Taxonomy" id="714109"/>
    <lineage>
        <taxon>Bacteria</taxon>
        <taxon>Bacillati</taxon>
        <taxon>Actinomycetota</taxon>
        <taxon>Actinomycetes</taxon>
        <taxon>Micromonosporales</taxon>
        <taxon>Micromonosporaceae</taxon>
        <taxon>Phytomonospora</taxon>
    </lineage>
</organism>
<dbReference type="Gene3D" id="1.10.1040.10">
    <property type="entry name" value="N-(1-d-carboxylethyl)-l-norvaline Dehydrogenase, domain 2"/>
    <property type="match status" value="1"/>
</dbReference>
<dbReference type="InterPro" id="IPR015814">
    <property type="entry name" value="Pgluconate_DH_NAD-bd_C"/>
</dbReference>
<dbReference type="InterPro" id="IPR013328">
    <property type="entry name" value="6PGD_dom2"/>
</dbReference>
<dbReference type="EMBL" id="JACHGT010000006">
    <property type="protein sequence ID" value="MBB6035419.1"/>
    <property type="molecule type" value="Genomic_DNA"/>
</dbReference>
<dbReference type="PANTHER" id="PTHR43580:SF2">
    <property type="entry name" value="CYTOKINE-LIKE NUCLEAR FACTOR N-PAC"/>
    <property type="match status" value="1"/>
</dbReference>
<dbReference type="InterPro" id="IPR006115">
    <property type="entry name" value="6PGDH_NADP-bd"/>
</dbReference>
<accession>A0A841FSA8</accession>
<evidence type="ECO:0000313" key="4">
    <source>
        <dbReference type="Proteomes" id="UP000548476"/>
    </source>
</evidence>
<dbReference type="Gene3D" id="3.40.50.720">
    <property type="entry name" value="NAD(P)-binding Rossmann-like Domain"/>
    <property type="match status" value="1"/>
</dbReference>